<dbReference type="AlphaFoldDB" id="A0A845QYK0"/>
<keyword evidence="1" id="KW-0472">Membrane</keyword>
<feature type="transmembrane region" description="Helical" evidence="1">
    <location>
        <begin position="86"/>
        <end position="103"/>
    </location>
</feature>
<protein>
    <submittedName>
        <fullName evidence="3">4Fe-4S binding protein</fullName>
    </submittedName>
</protein>
<feature type="domain" description="4Fe-4S ferredoxin-type" evidence="2">
    <location>
        <begin position="115"/>
        <end position="153"/>
    </location>
</feature>
<dbReference type="Pfam" id="PF12801">
    <property type="entry name" value="Fer4_5"/>
    <property type="match status" value="2"/>
</dbReference>
<dbReference type="RefSeq" id="WP_160197530.1">
    <property type="nucleotide sequence ID" value="NZ_QXXA01000010.1"/>
</dbReference>
<feature type="transmembrane region" description="Helical" evidence="1">
    <location>
        <begin position="109"/>
        <end position="131"/>
    </location>
</feature>
<accession>A0A845QYK0</accession>
<evidence type="ECO:0000256" key="1">
    <source>
        <dbReference type="SAM" id="Phobius"/>
    </source>
</evidence>
<keyword evidence="1" id="KW-1133">Transmembrane helix</keyword>
<dbReference type="OrthoDB" id="9786132at2"/>
<dbReference type="InterPro" id="IPR017896">
    <property type="entry name" value="4Fe4S_Fe-S-bd"/>
</dbReference>
<dbReference type="Proteomes" id="UP000467132">
    <property type="component" value="Unassembled WGS sequence"/>
</dbReference>
<organism evidence="3 4">
    <name type="scientific">Senegalia massiliensis</name>
    <dbReference type="NCBI Taxonomy" id="1720316"/>
    <lineage>
        <taxon>Bacteria</taxon>
        <taxon>Bacillati</taxon>
        <taxon>Bacillota</taxon>
        <taxon>Clostridia</taxon>
        <taxon>Eubacteriales</taxon>
        <taxon>Clostridiaceae</taxon>
        <taxon>Senegalia</taxon>
    </lineage>
</organism>
<reference evidence="3 4" key="1">
    <citation type="submission" date="2018-08" db="EMBL/GenBank/DDBJ databases">
        <title>Murine metabolic-syndrome-specific gut microbial biobank.</title>
        <authorList>
            <person name="Liu C."/>
        </authorList>
    </citation>
    <scope>NUCLEOTIDE SEQUENCE [LARGE SCALE GENOMIC DNA]</scope>
    <source>
        <strain evidence="3 4">583</strain>
    </source>
</reference>
<feature type="transmembrane region" description="Helical" evidence="1">
    <location>
        <begin position="12"/>
        <end position="40"/>
    </location>
</feature>
<name>A0A845QYK0_9CLOT</name>
<evidence type="ECO:0000259" key="2">
    <source>
        <dbReference type="Pfam" id="PF12801"/>
    </source>
</evidence>
<proteinExistence type="predicted"/>
<comment type="caution">
    <text evidence="3">The sequence shown here is derived from an EMBL/GenBank/DDBJ whole genome shotgun (WGS) entry which is preliminary data.</text>
</comment>
<keyword evidence="4" id="KW-1185">Reference proteome</keyword>
<keyword evidence="1" id="KW-0812">Transmembrane</keyword>
<dbReference type="EMBL" id="QXXA01000010">
    <property type="protein sequence ID" value="NBI07054.1"/>
    <property type="molecule type" value="Genomic_DNA"/>
</dbReference>
<sequence length="159" mass="18202">MKRKSHMKWSWIIIVSFFVLSIIDFRFGIFGFICMTAPIYHALRGRGKVHCSHYCPRGSFLGKFLQKINLGNNMPKWMKTKKAKNILLGIMITLLSISLIHSGGDFNKIAFSLFRFMGVSFIVGIMMGIIFKPRSWCQVCPMGYSTGLIKKVKDNRKAI</sequence>
<evidence type="ECO:0000313" key="3">
    <source>
        <dbReference type="EMBL" id="NBI07054.1"/>
    </source>
</evidence>
<gene>
    <name evidence="3" type="ORF">D3Z33_09330</name>
</gene>
<evidence type="ECO:0000313" key="4">
    <source>
        <dbReference type="Proteomes" id="UP000467132"/>
    </source>
</evidence>
<feature type="domain" description="4Fe-4S ferredoxin-type" evidence="2">
    <location>
        <begin position="28"/>
        <end position="62"/>
    </location>
</feature>